<dbReference type="Gene3D" id="3.90.190.10">
    <property type="entry name" value="Protein tyrosine phosphatase superfamily"/>
    <property type="match status" value="1"/>
</dbReference>
<organism evidence="1 2">
    <name type="scientific">Facklamia lactis</name>
    <dbReference type="NCBI Taxonomy" id="2749967"/>
    <lineage>
        <taxon>Bacteria</taxon>
        <taxon>Bacillati</taxon>
        <taxon>Bacillota</taxon>
        <taxon>Bacilli</taxon>
        <taxon>Lactobacillales</taxon>
        <taxon>Aerococcaceae</taxon>
        <taxon>Facklamia</taxon>
    </lineage>
</organism>
<evidence type="ECO:0000313" key="2">
    <source>
        <dbReference type="Proteomes" id="UP000721415"/>
    </source>
</evidence>
<dbReference type="Pfam" id="PF13350">
    <property type="entry name" value="Y_phosphatase3"/>
    <property type="match status" value="1"/>
</dbReference>
<gene>
    <name evidence="1" type="ORF">HZY91_02745</name>
</gene>
<reference evidence="1 2" key="1">
    <citation type="submission" date="2020-07" db="EMBL/GenBank/DDBJ databases">
        <title>Facklamia lactis sp. nov., isolated from raw milk.</title>
        <authorList>
            <person name="Doll E.V."/>
            <person name="Huptas C."/>
            <person name="Staib L."/>
            <person name="Wenning M."/>
            <person name="Scherer S."/>
        </authorList>
    </citation>
    <scope>NUCLEOTIDE SEQUENCE [LARGE SCALE GENOMIC DNA]</scope>
    <source>
        <strain evidence="1 2">DSM 111018</strain>
    </source>
</reference>
<proteinExistence type="predicted"/>
<sequence>MRHQKVFDIFLSHPVNRVLFHCTAGKDRTDIISMLILALCGIEDQNIITNYKVSFTNPSYDPVLLNTSNGQNETLNMNLLNSNPELMQNALSYLKTNFKSINHYFLEMGFDYQQIDQLKTIFSENFQ</sequence>
<keyword evidence="2" id="KW-1185">Reference proteome</keyword>
<name>A0ABS0LNY6_9LACT</name>
<dbReference type="InterPro" id="IPR026893">
    <property type="entry name" value="Tyr/Ser_Pase_IphP-type"/>
</dbReference>
<evidence type="ECO:0000313" key="1">
    <source>
        <dbReference type="EMBL" id="MBG9985808.1"/>
    </source>
</evidence>
<dbReference type="SUPFAM" id="SSF52799">
    <property type="entry name" value="(Phosphotyrosine protein) phosphatases II"/>
    <property type="match status" value="1"/>
</dbReference>
<protein>
    <submittedName>
        <fullName evidence="1">Tyrosine-protein phosphatase</fullName>
    </submittedName>
</protein>
<dbReference type="RefSeq" id="WP_197114578.1">
    <property type="nucleotide sequence ID" value="NZ_JACBXQ010000001.1"/>
</dbReference>
<dbReference type="InterPro" id="IPR029021">
    <property type="entry name" value="Prot-tyrosine_phosphatase-like"/>
</dbReference>
<dbReference type="Proteomes" id="UP000721415">
    <property type="component" value="Unassembled WGS sequence"/>
</dbReference>
<accession>A0ABS0LNY6</accession>
<comment type="caution">
    <text evidence="1">The sequence shown here is derived from an EMBL/GenBank/DDBJ whole genome shotgun (WGS) entry which is preliminary data.</text>
</comment>
<dbReference type="EMBL" id="JACBXQ010000001">
    <property type="protein sequence ID" value="MBG9985808.1"/>
    <property type="molecule type" value="Genomic_DNA"/>
</dbReference>